<sequence length="153" mass="17489">MPNFHTPERGWRHGGQAASSRRVPVEEEARNWVQTMQAMMPKTVTYRRHSDGVEVEWKPQITRSFCQANSCKSLQVLQTLLGGMLGNHGRKSAADMLPSWRRKRWSPKSKRSQGYEAERASCGSFTCRPRQNTCLLHRSALSMSRQMAFGQHA</sequence>
<name>A0A1Q9C1C2_SYMMI</name>
<feature type="compositionally biased region" description="Basic and acidic residues" evidence="1">
    <location>
        <begin position="1"/>
        <end position="11"/>
    </location>
</feature>
<gene>
    <name evidence="2" type="ORF">AK812_SmicGene43316</name>
</gene>
<evidence type="ECO:0000256" key="1">
    <source>
        <dbReference type="SAM" id="MobiDB-lite"/>
    </source>
</evidence>
<protein>
    <submittedName>
        <fullName evidence="2">Uncharacterized protein</fullName>
    </submittedName>
</protein>
<comment type="caution">
    <text evidence="2">The sequence shown here is derived from an EMBL/GenBank/DDBJ whole genome shotgun (WGS) entry which is preliminary data.</text>
</comment>
<proteinExistence type="predicted"/>
<keyword evidence="3" id="KW-1185">Reference proteome</keyword>
<evidence type="ECO:0000313" key="3">
    <source>
        <dbReference type="Proteomes" id="UP000186817"/>
    </source>
</evidence>
<dbReference type="Proteomes" id="UP000186817">
    <property type="component" value="Unassembled WGS sequence"/>
</dbReference>
<dbReference type="EMBL" id="LSRX01001945">
    <property type="protein sequence ID" value="OLP76712.1"/>
    <property type="molecule type" value="Genomic_DNA"/>
</dbReference>
<evidence type="ECO:0000313" key="2">
    <source>
        <dbReference type="EMBL" id="OLP76712.1"/>
    </source>
</evidence>
<feature type="region of interest" description="Disordered" evidence="1">
    <location>
        <begin position="1"/>
        <end position="25"/>
    </location>
</feature>
<organism evidence="2 3">
    <name type="scientific">Symbiodinium microadriaticum</name>
    <name type="common">Dinoflagellate</name>
    <name type="synonym">Zooxanthella microadriatica</name>
    <dbReference type="NCBI Taxonomy" id="2951"/>
    <lineage>
        <taxon>Eukaryota</taxon>
        <taxon>Sar</taxon>
        <taxon>Alveolata</taxon>
        <taxon>Dinophyceae</taxon>
        <taxon>Suessiales</taxon>
        <taxon>Symbiodiniaceae</taxon>
        <taxon>Symbiodinium</taxon>
    </lineage>
</organism>
<dbReference type="AlphaFoldDB" id="A0A1Q9C1C2"/>
<reference evidence="2 3" key="1">
    <citation type="submission" date="2016-02" db="EMBL/GenBank/DDBJ databases">
        <title>Genome analysis of coral dinoflagellate symbionts highlights evolutionary adaptations to a symbiotic lifestyle.</title>
        <authorList>
            <person name="Aranda M."/>
            <person name="Li Y."/>
            <person name="Liew Y.J."/>
            <person name="Baumgarten S."/>
            <person name="Simakov O."/>
            <person name="Wilson M."/>
            <person name="Piel J."/>
            <person name="Ashoor H."/>
            <person name="Bougouffa S."/>
            <person name="Bajic V.B."/>
            <person name="Ryu T."/>
            <person name="Ravasi T."/>
            <person name="Bayer T."/>
            <person name="Micklem G."/>
            <person name="Kim H."/>
            <person name="Bhak J."/>
            <person name="Lajeunesse T.C."/>
            <person name="Voolstra C.R."/>
        </authorList>
    </citation>
    <scope>NUCLEOTIDE SEQUENCE [LARGE SCALE GENOMIC DNA]</scope>
    <source>
        <strain evidence="2 3">CCMP2467</strain>
    </source>
</reference>
<accession>A0A1Q9C1C2</accession>